<dbReference type="InterPro" id="IPR003759">
    <property type="entry name" value="Cbl-bd_cap"/>
</dbReference>
<dbReference type="OrthoDB" id="9800334at2"/>
<dbReference type="InterPro" id="IPR036724">
    <property type="entry name" value="Cobalamin-bd_sf"/>
</dbReference>
<keyword evidence="4" id="KW-0804">Transcription</keyword>
<dbReference type="PROSITE" id="PS50937">
    <property type="entry name" value="HTH_MERR_2"/>
    <property type="match status" value="1"/>
</dbReference>
<dbReference type="InterPro" id="IPR009061">
    <property type="entry name" value="DNA-bd_dom_put_sf"/>
</dbReference>
<dbReference type="InterPro" id="IPR036594">
    <property type="entry name" value="Meth_synthase_dom"/>
</dbReference>
<dbReference type="Pfam" id="PF02607">
    <property type="entry name" value="B12-binding_2"/>
    <property type="match status" value="1"/>
</dbReference>
<dbReference type="SUPFAM" id="SSF46955">
    <property type="entry name" value="Putative DNA-binding domain"/>
    <property type="match status" value="1"/>
</dbReference>
<dbReference type="EMBL" id="OCMT01000001">
    <property type="protein sequence ID" value="SOD11905.1"/>
    <property type="molecule type" value="Genomic_DNA"/>
</dbReference>
<dbReference type="InterPro" id="IPR000551">
    <property type="entry name" value="MerR-type_HTH_dom"/>
</dbReference>
<protein>
    <submittedName>
        <fullName evidence="6">B12 binding domain-containing protein</fullName>
    </submittedName>
</protein>
<gene>
    <name evidence="6" type="ORF">SAMN06297358_0393</name>
</gene>
<dbReference type="RefSeq" id="WP_097128060.1">
    <property type="nucleotide sequence ID" value="NZ_OCMT01000001.1"/>
</dbReference>
<dbReference type="GO" id="GO:0003700">
    <property type="term" value="F:DNA-binding transcription factor activity"/>
    <property type="evidence" value="ECO:0007669"/>
    <property type="project" value="InterPro"/>
</dbReference>
<dbReference type="Gene3D" id="1.10.1240.10">
    <property type="entry name" value="Methionine synthase domain"/>
    <property type="match status" value="1"/>
</dbReference>
<keyword evidence="7" id="KW-1185">Reference proteome</keyword>
<evidence type="ECO:0000256" key="3">
    <source>
        <dbReference type="ARBA" id="ARBA00023125"/>
    </source>
</evidence>
<dbReference type="SUPFAM" id="SSF52242">
    <property type="entry name" value="Cobalamin (vitamin B12)-binding domain"/>
    <property type="match status" value="1"/>
</dbReference>
<keyword evidence="1" id="KW-0678">Repressor</keyword>
<accession>A0A285ZQK2</accession>
<evidence type="ECO:0000313" key="6">
    <source>
        <dbReference type="EMBL" id="SOD11905.1"/>
    </source>
</evidence>
<dbReference type="Gene3D" id="3.40.50.280">
    <property type="entry name" value="Cobalamin-binding domain"/>
    <property type="match status" value="1"/>
</dbReference>
<evidence type="ECO:0000313" key="7">
    <source>
        <dbReference type="Proteomes" id="UP000219281"/>
    </source>
</evidence>
<organism evidence="6 7">
    <name type="scientific">Pedobacter xixiisoli</name>
    <dbReference type="NCBI Taxonomy" id="1476464"/>
    <lineage>
        <taxon>Bacteria</taxon>
        <taxon>Pseudomonadati</taxon>
        <taxon>Bacteroidota</taxon>
        <taxon>Sphingobacteriia</taxon>
        <taxon>Sphingobacteriales</taxon>
        <taxon>Sphingobacteriaceae</taxon>
        <taxon>Pedobacter</taxon>
    </lineage>
</organism>
<dbReference type="Pfam" id="PF13411">
    <property type="entry name" value="MerR_1"/>
    <property type="match status" value="1"/>
</dbReference>
<keyword evidence="2" id="KW-0805">Transcription regulation</keyword>
<evidence type="ECO:0000256" key="1">
    <source>
        <dbReference type="ARBA" id="ARBA00022491"/>
    </source>
</evidence>
<evidence type="ECO:0000256" key="4">
    <source>
        <dbReference type="ARBA" id="ARBA00023163"/>
    </source>
</evidence>
<proteinExistence type="predicted"/>
<dbReference type="PANTHER" id="PTHR30204:SF69">
    <property type="entry name" value="MERR-FAMILY TRANSCRIPTIONAL REGULATOR"/>
    <property type="match status" value="1"/>
</dbReference>
<reference evidence="7" key="1">
    <citation type="submission" date="2017-09" db="EMBL/GenBank/DDBJ databases">
        <authorList>
            <person name="Varghese N."/>
            <person name="Submissions S."/>
        </authorList>
    </citation>
    <scope>NUCLEOTIDE SEQUENCE [LARGE SCALE GENOMIC DNA]</scope>
    <source>
        <strain evidence="7">CGMCC 1.12803</strain>
    </source>
</reference>
<dbReference type="InterPro" id="IPR047057">
    <property type="entry name" value="MerR_fam"/>
</dbReference>
<dbReference type="GO" id="GO:0003677">
    <property type="term" value="F:DNA binding"/>
    <property type="evidence" value="ECO:0007669"/>
    <property type="project" value="UniProtKB-KW"/>
</dbReference>
<dbReference type="GO" id="GO:0046872">
    <property type="term" value="F:metal ion binding"/>
    <property type="evidence" value="ECO:0007669"/>
    <property type="project" value="InterPro"/>
</dbReference>
<sequence>MGIVAKYSIKELEVLTGIRAATLRMWEKRYQIIKPLRTQTNIRYYANEHLKLLLNVNVLNRNGIKISHIAKMSSREIADKVKDLSFVKTGDDDLFDGLMLSMIDLDENLFHQAFYKAVARLGFEDTINRIIFPFFSRIGILWQIDSINPAQEHFISNMVRQKLIAAIDNATTKTNASAKKVLMFLPESELHELGILFLNYILKNKGYRTIYLGQAVPLSDLPRILEISDPDILITSVSNSISLGDITSFTNKLSVVPANKKVFIASNAIYEAQAELPSHFKIFENLKQLAAEF</sequence>
<evidence type="ECO:0000256" key="2">
    <source>
        <dbReference type="ARBA" id="ARBA00023015"/>
    </source>
</evidence>
<evidence type="ECO:0000259" key="5">
    <source>
        <dbReference type="PROSITE" id="PS50937"/>
    </source>
</evidence>
<keyword evidence="3" id="KW-0238">DNA-binding</keyword>
<dbReference type="AlphaFoldDB" id="A0A285ZQK2"/>
<dbReference type="GO" id="GO:0031419">
    <property type="term" value="F:cobalamin binding"/>
    <property type="evidence" value="ECO:0007669"/>
    <property type="project" value="InterPro"/>
</dbReference>
<feature type="domain" description="HTH merR-type" evidence="5">
    <location>
        <begin position="6"/>
        <end position="75"/>
    </location>
</feature>
<dbReference type="SMART" id="SM00422">
    <property type="entry name" value="HTH_MERR"/>
    <property type="match status" value="1"/>
</dbReference>
<name>A0A285ZQK2_9SPHI</name>
<dbReference type="Gene3D" id="1.10.1660.10">
    <property type="match status" value="1"/>
</dbReference>
<dbReference type="PANTHER" id="PTHR30204">
    <property type="entry name" value="REDOX-CYCLING DRUG-SENSING TRANSCRIPTIONAL ACTIVATOR SOXR"/>
    <property type="match status" value="1"/>
</dbReference>
<dbReference type="Proteomes" id="UP000219281">
    <property type="component" value="Unassembled WGS sequence"/>
</dbReference>